<feature type="signal peptide" evidence="3">
    <location>
        <begin position="1"/>
        <end position="24"/>
    </location>
</feature>
<evidence type="ECO:0000313" key="6">
    <source>
        <dbReference type="Proteomes" id="UP000501690"/>
    </source>
</evidence>
<proteinExistence type="inferred from homology"/>
<evidence type="ECO:0000259" key="4">
    <source>
        <dbReference type="SMART" id="SM00856"/>
    </source>
</evidence>
<accession>A0A4D6NNQ5</accession>
<organism evidence="5 6">
    <name type="scientific">Vigna unguiculata</name>
    <name type="common">Cowpea</name>
    <dbReference type="NCBI Taxonomy" id="3917"/>
    <lineage>
        <taxon>Eukaryota</taxon>
        <taxon>Viridiplantae</taxon>
        <taxon>Streptophyta</taxon>
        <taxon>Embryophyta</taxon>
        <taxon>Tracheophyta</taxon>
        <taxon>Spermatophyta</taxon>
        <taxon>Magnoliopsida</taxon>
        <taxon>eudicotyledons</taxon>
        <taxon>Gunneridae</taxon>
        <taxon>Pentapetalae</taxon>
        <taxon>rosids</taxon>
        <taxon>fabids</taxon>
        <taxon>Fabales</taxon>
        <taxon>Fabaceae</taxon>
        <taxon>Papilionoideae</taxon>
        <taxon>50 kb inversion clade</taxon>
        <taxon>NPAAA clade</taxon>
        <taxon>indigoferoid/millettioid clade</taxon>
        <taxon>Phaseoleae</taxon>
        <taxon>Vigna</taxon>
    </lineage>
</organism>
<sequence>MEHSLKFFWVMVLCIVAMAHQTIALETLETLETLKGQSLIQKVCTFSATRNLCIEVLSSDPYRSPNANLRDLAIISLRVAATNASGILGETNILIDDNKLSPDVQQGLSNCKKTILDAESQLEDSIAALKVDSKGETQFWLKAALAAIDTCNASIPGDDDILSVEIVAFHKLCNIAITVTNLLLNPIKL</sequence>
<dbReference type="InterPro" id="IPR006501">
    <property type="entry name" value="Pectinesterase_inhib_dom"/>
</dbReference>
<dbReference type="SUPFAM" id="SSF101148">
    <property type="entry name" value="Plant invertase/pectin methylesterase inhibitor"/>
    <property type="match status" value="1"/>
</dbReference>
<dbReference type="Proteomes" id="UP000501690">
    <property type="component" value="Linkage Group LG11"/>
</dbReference>
<dbReference type="AlphaFoldDB" id="A0A4D6NNQ5"/>
<dbReference type="GO" id="GO:0004857">
    <property type="term" value="F:enzyme inhibitor activity"/>
    <property type="evidence" value="ECO:0007669"/>
    <property type="project" value="InterPro"/>
</dbReference>
<feature type="domain" description="Pectinesterase inhibitor" evidence="4">
    <location>
        <begin position="35"/>
        <end position="179"/>
    </location>
</feature>
<evidence type="ECO:0000256" key="1">
    <source>
        <dbReference type="ARBA" id="ARBA00022729"/>
    </source>
</evidence>
<keyword evidence="1 3" id="KW-0732">Signal</keyword>
<dbReference type="InterPro" id="IPR051955">
    <property type="entry name" value="PME_Inhibitor"/>
</dbReference>
<evidence type="ECO:0000313" key="5">
    <source>
        <dbReference type="EMBL" id="QCE13477.1"/>
    </source>
</evidence>
<dbReference type="EMBL" id="CP039355">
    <property type="protein sequence ID" value="QCE13477.1"/>
    <property type="molecule type" value="Genomic_DNA"/>
</dbReference>
<reference evidence="5 6" key="1">
    <citation type="submission" date="2019-04" db="EMBL/GenBank/DDBJ databases">
        <title>An improved genome assembly and genetic linkage map for asparagus bean, Vigna unguiculata ssp. sesquipedialis.</title>
        <authorList>
            <person name="Xia Q."/>
            <person name="Zhang R."/>
            <person name="Dong Y."/>
        </authorList>
    </citation>
    <scope>NUCLEOTIDE SEQUENCE [LARGE SCALE GENOMIC DNA]</scope>
    <source>
        <tissue evidence="5">Leaf</tissue>
    </source>
</reference>
<dbReference type="PANTHER" id="PTHR31080">
    <property type="entry name" value="PECTINESTERASE INHIBITOR-LIKE"/>
    <property type="match status" value="1"/>
</dbReference>
<evidence type="ECO:0000256" key="3">
    <source>
        <dbReference type="SAM" id="SignalP"/>
    </source>
</evidence>
<dbReference type="Pfam" id="PF04043">
    <property type="entry name" value="PMEI"/>
    <property type="match status" value="1"/>
</dbReference>
<dbReference type="NCBIfam" id="TIGR01614">
    <property type="entry name" value="PME_inhib"/>
    <property type="match status" value="1"/>
</dbReference>
<feature type="chain" id="PRO_5020026360" description="Pectinesterase inhibitor domain-containing protein" evidence="3">
    <location>
        <begin position="25"/>
        <end position="189"/>
    </location>
</feature>
<evidence type="ECO:0000256" key="2">
    <source>
        <dbReference type="ARBA" id="ARBA00038471"/>
    </source>
</evidence>
<protein>
    <recommendedName>
        <fullName evidence="4">Pectinesterase inhibitor domain-containing protein</fullName>
    </recommendedName>
</protein>
<keyword evidence="6" id="KW-1185">Reference proteome</keyword>
<dbReference type="Gramene" id="Vigun09g029500.1.v1.2">
    <property type="protein sequence ID" value="Vigun09g029500.1.v1.2.CDS.1"/>
    <property type="gene ID" value="Vigun09g029500.v1.2"/>
</dbReference>
<gene>
    <name evidence="5" type="ORF">DEO72_LG11g470</name>
</gene>
<dbReference type="PANTHER" id="PTHR31080:SF296">
    <property type="entry name" value="OS05G0360900 PROTEIN"/>
    <property type="match status" value="1"/>
</dbReference>
<dbReference type="Gene3D" id="1.20.140.40">
    <property type="entry name" value="Invertase/pectin methylesterase inhibitor family protein"/>
    <property type="match status" value="1"/>
</dbReference>
<name>A0A4D6NNQ5_VIGUN</name>
<dbReference type="SMART" id="SM00856">
    <property type="entry name" value="PMEI"/>
    <property type="match status" value="1"/>
</dbReference>
<dbReference type="OrthoDB" id="841681at2759"/>
<comment type="similarity">
    <text evidence="2">Belongs to the PMEI family.</text>
</comment>
<dbReference type="InterPro" id="IPR035513">
    <property type="entry name" value="Invertase/methylesterase_inhib"/>
</dbReference>